<evidence type="ECO:0000256" key="5">
    <source>
        <dbReference type="ARBA" id="ARBA00022692"/>
    </source>
</evidence>
<evidence type="ECO:0000256" key="7">
    <source>
        <dbReference type="ARBA" id="ARBA00023136"/>
    </source>
</evidence>
<dbReference type="InterPro" id="IPR044878">
    <property type="entry name" value="UbiA_sf"/>
</dbReference>
<dbReference type="EC" id="2.5.1.74" evidence="8 9"/>
<dbReference type="PIRSF" id="PIRSF005355">
    <property type="entry name" value="UBIAD1"/>
    <property type="match status" value="1"/>
</dbReference>
<keyword evidence="3 8" id="KW-1003">Cell membrane</keyword>
<evidence type="ECO:0000256" key="4">
    <source>
        <dbReference type="ARBA" id="ARBA00022679"/>
    </source>
</evidence>
<dbReference type="NCBIfam" id="NF004751">
    <property type="entry name" value="PRK06080.1-3"/>
    <property type="match status" value="1"/>
</dbReference>
<dbReference type="InterPro" id="IPR004657">
    <property type="entry name" value="MenA"/>
</dbReference>
<dbReference type="GO" id="GO:0005886">
    <property type="term" value="C:plasma membrane"/>
    <property type="evidence" value="ECO:0007669"/>
    <property type="project" value="UniProtKB-SubCell"/>
</dbReference>
<dbReference type="Gene3D" id="1.10.357.140">
    <property type="entry name" value="UbiA prenyltransferase"/>
    <property type="match status" value="1"/>
</dbReference>
<evidence type="ECO:0000256" key="10">
    <source>
        <dbReference type="SAM" id="MobiDB-lite"/>
    </source>
</evidence>
<accession>A6W5N5</accession>
<evidence type="ECO:0000256" key="3">
    <source>
        <dbReference type="ARBA" id="ARBA00022475"/>
    </source>
</evidence>
<keyword evidence="4 8" id="KW-0808">Transferase</keyword>
<feature type="compositionally biased region" description="Low complexity" evidence="10">
    <location>
        <begin position="18"/>
        <end position="34"/>
    </location>
</feature>
<dbReference type="HAMAP" id="MF_01937">
    <property type="entry name" value="MenA_1"/>
    <property type="match status" value="1"/>
</dbReference>
<feature type="transmembrane region" description="Helical" evidence="8">
    <location>
        <begin position="153"/>
        <end position="169"/>
    </location>
</feature>
<feature type="transmembrane region" description="Helical" evidence="8">
    <location>
        <begin position="209"/>
        <end position="227"/>
    </location>
</feature>
<dbReference type="AlphaFoldDB" id="A6W5N5"/>
<dbReference type="Proteomes" id="UP000001116">
    <property type="component" value="Chromosome"/>
</dbReference>
<evidence type="ECO:0000256" key="6">
    <source>
        <dbReference type="ARBA" id="ARBA00022989"/>
    </source>
</evidence>
<comment type="function">
    <text evidence="8">Conversion of 1,4-dihydroxy-2-naphthoate (DHNA) to demethylmenaquinone (DMK).</text>
</comment>
<comment type="similarity">
    <text evidence="8">Belongs to the MenA family. Type 1 subfamily.</text>
</comment>
<dbReference type="PANTHER" id="PTHR13929:SF0">
    <property type="entry name" value="UBIA PRENYLTRANSFERASE DOMAIN-CONTAINING PROTEIN 1"/>
    <property type="match status" value="1"/>
</dbReference>
<dbReference type="InterPro" id="IPR000537">
    <property type="entry name" value="UbiA_prenyltransferase"/>
</dbReference>
<dbReference type="NCBIfam" id="TIGR00751">
    <property type="entry name" value="menA"/>
    <property type="match status" value="1"/>
</dbReference>
<keyword evidence="7 8" id="KW-0472">Membrane</keyword>
<evidence type="ECO:0000256" key="1">
    <source>
        <dbReference type="ARBA" id="ARBA00004141"/>
    </source>
</evidence>
<dbReference type="Pfam" id="PF01040">
    <property type="entry name" value="UbiA"/>
    <property type="match status" value="1"/>
</dbReference>
<dbReference type="KEGG" id="kra:Krad_0635"/>
<dbReference type="CDD" id="cd13962">
    <property type="entry name" value="PT_UbiA_UBIAD1"/>
    <property type="match status" value="1"/>
</dbReference>
<feature type="transmembrane region" description="Helical" evidence="8">
    <location>
        <begin position="181"/>
        <end position="203"/>
    </location>
</feature>
<dbReference type="GO" id="GO:0042371">
    <property type="term" value="P:vitamin K biosynthetic process"/>
    <property type="evidence" value="ECO:0007669"/>
    <property type="project" value="TreeGrafter"/>
</dbReference>
<feature type="transmembrane region" description="Helical" evidence="8">
    <location>
        <begin position="131"/>
        <end position="147"/>
    </location>
</feature>
<keyword evidence="2 8" id="KW-0474">Menaquinone biosynthesis</keyword>
<name>A6W5N5_KINRD</name>
<reference evidence="12" key="1">
    <citation type="journal article" date="2008" name="PLoS ONE">
        <title>Survival in nuclear waste, extreme resistance, and potential applications gleaned from the genome sequence of Kineococcus radiotolerans SRS30216.</title>
        <authorList>
            <person name="Bagwell C.E."/>
            <person name="Bhat S."/>
            <person name="Hawkins G.M."/>
            <person name="Smith B.W."/>
            <person name="Biswas T."/>
            <person name="Hoover T.R."/>
            <person name="Saunders E."/>
            <person name="Han C.S."/>
            <person name="Tsodikov O.V."/>
            <person name="Shimkets L.J."/>
        </authorList>
    </citation>
    <scope>NUCLEOTIDE SEQUENCE [LARGE SCALE GENOMIC DNA]</scope>
    <source>
        <strain evidence="12">ATCC BAA-149 / DSM 14245 / SRS30216</strain>
    </source>
</reference>
<gene>
    <name evidence="8" type="primary">menA</name>
    <name evidence="11" type="ordered locus">Krad_0635</name>
</gene>
<dbReference type="GO" id="GO:0046428">
    <property type="term" value="F:1,4-dihydroxy-2-naphthoate polyprenyltransferase activity"/>
    <property type="evidence" value="ECO:0007669"/>
    <property type="project" value="UniProtKB-UniRule"/>
</dbReference>
<evidence type="ECO:0000313" key="12">
    <source>
        <dbReference type="Proteomes" id="UP000001116"/>
    </source>
</evidence>
<keyword evidence="12" id="KW-1185">Reference proteome</keyword>
<dbReference type="GO" id="GO:0009234">
    <property type="term" value="P:menaquinone biosynthetic process"/>
    <property type="evidence" value="ECO:0007669"/>
    <property type="project" value="UniProtKB-UniRule"/>
</dbReference>
<dbReference type="PANTHER" id="PTHR13929">
    <property type="entry name" value="1,4-DIHYDROXY-2-NAPHTHOATE OCTAPRENYLTRANSFERASE"/>
    <property type="match status" value="1"/>
</dbReference>
<organism evidence="11 12">
    <name type="scientific">Kineococcus radiotolerans (strain ATCC BAA-149 / DSM 14245 / SRS30216)</name>
    <dbReference type="NCBI Taxonomy" id="266940"/>
    <lineage>
        <taxon>Bacteria</taxon>
        <taxon>Bacillati</taxon>
        <taxon>Actinomycetota</taxon>
        <taxon>Actinomycetes</taxon>
        <taxon>Kineosporiales</taxon>
        <taxon>Kineosporiaceae</taxon>
        <taxon>Kineococcus</taxon>
    </lineage>
</organism>
<comment type="catalytic activity">
    <reaction evidence="8">
        <text>an all-trans-polyprenyl diphosphate + 1,4-dihydroxy-2-naphthoate + H(+) = a 2-demethylmenaquinol + CO2 + diphosphate</text>
        <dbReference type="Rhea" id="RHEA:26478"/>
        <dbReference type="Rhea" id="RHEA-COMP:9563"/>
        <dbReference type="Rhea" id="RHEA-COMP:9564"/>
        <dbReference type="ChEBI" id="CHEBI:11173"/>
        <dbReference type="ChEBI" id="CHEBI:15378"/>
        <dbReference type="ChEBI" id="CHEBI:16526"/>
        <dbReference type="ChEBI" id="CHEBI:33019"/>
        <dbReference type="ChEBI" id="CHEBI:55437"/>
        <dbReference type="ChEBI" id="CHEBI:58914"/>
        <dbReference type="EC" id="2.5.1.74"/>
    </reaction>
</comment>
<dbReference type="InterPro" id="IPR026046">
    <property type="entry name" value="UBIAD1"/>
</dbReference>
<protein>
    <recommendedName>
        <fullName evidence="8 9">1,4-dihydroxy-2-naphthoate octaprenyltransferase</fullName>
        <shortName evidence="8">DHNA-octaprenyltransferase</shortName>
        <ecNumber evidence="8 9">2.5.1.74</ecNumber>
    </recommendedName>
</protein>
<keyword evidence="5 8" id="KW-0812">Transmembrane</keyword>
<evidence type="ECO:0000313" key="11">
    <source>
        <dbReference type="EMBL" id="ABS02124.1"/>
    </source>
</evidence>
<keyword evidence="6 8" id="KW-1133">Transmembrane helix</keyword>
<sequence length="328" mass="33784">MTRAGGPPSRLARWCVVPDPAEPSSPSSVPLPSSARTHRRATPGQWVSAARPRTLPAAVTPVLVGTGSAAALDAVSWGTAALALVVSLALQIGVNYANDYSDGIRGTDSDRVGPFRLVGSGAAEPRHVRDAAFACFAVAALAGLVVVALSGHWWLLLVGAASVAAAWYYTGGKRPYGYAGLGEVFVFVFFGLVAVTGTTYVQAGRVDGTSLAGAFCVGFLACAILVANNLRDVPTDTVAGKRTLAVRIGEARSRRLYAGLVVGAFAAALLTAPWHPWVLLVLAAGTLAQRPLRTVLGGARGRDLIPVLKDTGQLELLTGALLALGLAL</sequence>
<comment type="subcellular location">
    <subcellularLocation>
        <location evidence="8">Cell membrane</location>
        <topology evidence="8">Multi-pass membrane protein</topology>
    </subcellularLocation>
    <subcellularLocation>
        <location evidence="1">Membrane</location>
        <topology evidence="1">Multi-pass membrane protein</topology>
    </subcellularLocation>
</comment>
<feature type="transmembrane region" description="Helical" evidence="8">
    <location>
        <begin position="256"/>
        <end position="274"/>
    </location>
</feature>
<dbReference type="EMBL" id="CP000750">
    <property type="protein sequence ID" value="ABS02124.1"/>
    <property type="molecule type" value="Genomic_DNA"/>
</dbReference>
<dbReference type="eggNOG" id="COG1575">
    <property type="taxonomic scope" value="Bacteria"/>
</dbReference>
<dbReference type="HOGENOM" id="CLU_043611_1_0_11"/>
<comment type="caution">
    <text evidence="8">Lacks conserved residue(s) required for the propagation of feature annotation.</text>
</comment>
<dbReference type="UniPathway" id="UPA00079">
    <property type="reaction ID" value="UER00168"/>
</dbReference>
<evidence type="ECO:0000256" key="8">
    <source>
        <dbReference type="HAMAP-Rule" id="MF_01937"/>
    </source>
</evidence>
<proteinExistence type="inferred from homology"/>
<comment type="pathway">
    <text evidence="8">Quinol/quinone metabolism; menaquinone biosynthesis; menaquinol from 1,4-dihydroxy-2-naphthoate: step 1/2.</text>
</comment>
<evidence type="ECO:0000256" key="2">
    <source>
        <dbReference type="ARBA" id="ARBA00022428"/>
    </source>
</evidence>
<dbReference type="STRING" id="266940.Krad_0635"/>
<feature type="region of interest" description="Disordered" evidence="10">
    <location>
        <begin position="18"/>
        <end position="46"/>
    </location>
</feature>
<evidence type="ECO:0000256" key="9">
    <source>
        <dbReference type="NCBIfam" id="TIGR00751"/>
    </source>
</evidence>